<dbReference type="EMBL" id="BSRI01000002">
    <property type="protein sequence ID" value="GLV57210.1"/>
    <property type="molecule type" value="Genomic_DNA"/>
</dbReference>
<dbReference type="RefSeq" id="WP_338253137.1">
    <property type="nucleotide sequence ID" value="NZ_BSRI01000002.1"/>
</dbReference>
<organism evidence="2 3">
    <name type="scientific">Dictyobacter halimunensis</name>
    <dbReference type="NCBI Taxonomy" id="3026934"/>
    <lineage>
        <taxon>Bacteria</taxon>
        <taxon>Bacillati</taxon>
        <taxon>Chloroflexota</taxon>
        <taxon>Ktedonobacteria</taxon>
        <taxon>Ktedonobacterales</taxon>
        <taxon>Dictyobacteraceae</taxon>
        <taxon>Dictyobacter</taxon>
    </lineage>
</organism>
<evidence type="ECO:0000313" key="2">
    <source>
        <dbReference type="EMBL" id="GLV57210.1"/>
    </source>
</evidence>
<sequence>MELVIAPADLIGTWKLASIEMRYSDGDVRYPWGTHASGHLVYSPDGYMSMALATGERQLFATEDILAGSLEEQAQAARSYVSYGGPYELHGNEVTHHVKASLFPNWVGQAQLRYIEMVDDQQLILRSAPILANGKQGTGYMIWHKYAPGIDS</sequence>
<keyword evidence="3" id="KW-1185">Reference proteome</keyword>
<protein>
    <recommendedName>
        <fullName evidence="1">Lipocalin-like domain-containing protein</fullName>
    </recommendedName>
</protein>
<reference evidence="2 3" key="1">
    <citation type="submission" date="2023-02" db="EMBL/GenBank/DDBJ databases">
        <title>Dictyobacter halimunensis sp. nov., a new member of the class Ktedonobacteria from forest soil in a geothermal area.</title>
        <authorList>
            <person name="Rachmania M.K."/>
            <person name="Ningsih F."/>
            <person name="Sakai Y."/>
            <person name="Yabe S."/>
            <person name="Yokota A."/>
            <person name="Sjamsuridzal W."/>
        </authorList>
    </citation>
    <scope>NUCLEOTIDE SEQUENCE [LARGE SCALE GENOMIC DNA]</scope>
    <source>
        <strain evidence="2 3">S3.2.2.5</strain>
    </source>
</reference>
<feature type="domain" description="Lipocalin-like" evidence="1">
    <location>
        <begin position="11"/>
        <end position="145"/>
    </location>
</feature>
<dbReference type="Pfam" id="PF13924">
    <property type="entry name" value="Lipocalin_5"/>
    <property type="match status" value="1"/>
</dbReference>
<accession>A0ABQ6FUF6</accession>
<proteinExistence type="predicted"/>
<evidence type="ECO:0000313" key="3">
    <source>
        <dbReference type="Proteomes" id="UP001344906"/>
    </source>
</evidence>
<name>A0ABQ6FUF6_9CHLR</name>
<dbReference type="InterPro" id="IPR024311">
    <property type="entry name" value="Lipocalin-like"/>
</dbReference>
<gene>
    <name evidence="2" type="ORF">KDH_40470</name>
</gene>
<dbReference type="Proteomes" id="UP001344906">
    <property type="component" value="Unassembled WGS sequence"/>
</dbReference>
<evidence type="ECO:0000259" key="1">
    <source>
        <dbReference type="Pfam" id="PF13924"/>
    </source>
</evidence>
<comment type="caution">
    <text evidence="2">The sequence shown here is derived from an EMBL/GenBank/DDBJ whole genome shotgun (WGS) entry which is preliminary data.</text>
</comment>